<dbReference type="SMART" id="SM01133">
    <property type="entry name" value="DeoC"/>
    <property type="match status" value="1"/>
</dbReference>
<dbReference type="Gene3D" id="3.20.20.70">
    <property type="entry name" value="Aldolase class I"/>
    <property type="match status" value="1"/>
</dbReference>
<dbReference type="GO" id="GO:0009264">
    <property type="term" value="P:deoxyribonucleotide catabolic process"/>
    <property type="evidence" value="ECO:0007669"/>
    <property type="project" value="UniProtKB-UniRule"/>
</dbReference>
<dbReference type="Pfam" id="PF01791">
    <property type="entry name" value="DeoC"/>
    <property type="match status" value="1"/>
</dbReference>
<evidence type="ECO:0000256" key="1">
    <source>
        <dbReference type="ARBA" id="ARBA00004816"/>
    </source>
</evidence>
<dbReference type="SUPFAM" id="SSF51569">
    <property type="entry name" value="Aldolase"/>
    <property type="match status" value="1"/>
</dbReference>
<protein>
    <recommendedName>
        <fullName evidence="3 7">Deoxyribose-phosphate aldolase</fullName>
        <ecNumber evidence="3 7">4.1.2.4</ecNumber>
    </recommendedName>
</protein>
<dbReference type="EMBL" id="BSTJ01000002">
    <property type="protein sequence ID" value="GLY73765.1"/>
    <property type="molecule type" value="Genomic_DNA"/>
</dbReference>
<dbReference type="Proteomes" id="UP001165135">
    <property type="component" value="Unassembled WGS sequence"/>
</dbReference>
<evidence type="ECO:0000313" key="8">
    <source>
        <dbReference type="EMBL" id="GLY73765.1"/>
    </source>
</evidence>
<evidence type="ECO:0000256" key="3">
    <source>
        <dbReference type="ARBA" id="ARBA00012515"/>
    </source>
</evidence>
<keyword evidence="4" id="KW-0456">Lyase</keyword>
<dbReference type="NCBIfam" id="TIGR00126">
    <property type="entry name" value="deoC"/>
    <property type="match status" value="1"/>
</dbReference>
<comment type="similarity">
    <text evidence="2">Belongs to the DeoC/FbaB aldolase family. DeoC type 2 subfamily.</text>
</comment>
<dbReference type="InterPro" id="IPR011343">
    <property type="entry name" value="DeoC"/>
</dbReference>
<comment type="caution">
    <text evidence="8">The sequence shown here is derived from an EMBL/GenBank/DDBJ whole genome shotgun (WGS) entry which is preliminary data.</text>
</comment>
<dbReference type="CDD" id="cd00959">
    <property type="entry name" value="DeoC"/>
    <property type="match status" value="1"/>
</dbReference>
<dbReference type="FunFam" id="3.20.20.70:FF:000106">
    <property type="entry name" value="Deoxyribose-phosphate aldolase"/>
    <property type="match status" value="1"/>
</dbReference>
<dbReference type="InterPro" id="IPR002915">
    <property type="entry name" value="DeoC/FbaB/LacD_aldolase"/>
</dbReference>
<proteinExistence type="inferred from homology"/>
<dbReference type="InterPro" id="IPR013785">
    <property type="entry name" value="Aldolase_TIM"/>
</dbReference>
<dbReference type="EC" id="4.1.2.4" evidence="3 7"/>
<evidence type="ECO:0000256" key="7">
    <source>
        <dbReference type="NCBIfam" id="TIGR00126"/>
    </source>
</evidence>
<dbReference type="GO" id="GO:0016052">
    <property type="term" value="P:carbohydrate catabolic process"/>
    <property type="evidence" value="ECO:0007669"/>
    <property type="project" value="TreeGrafter"/>
</dbReference>
<comment type="catalytic activity">
    <reaction evidence="6">
        <text>2-deoxy-D-ribose 5-phosphate = D-glyceraldehyde 3-phosphate + acetaldehyde</text>
        <dbReference type="Rhea" id="RHEA:12821"/>
        <dbReference type="ChEBI" id="CHEBI:15343"/>
        <dbReference type="ChEBI" id="CHEBI:59776"/>
        <dbReference type="ChEBI" id="CHEBI:62877"/>
        <dbReference type="EC" id="4.1.2.4"/>
    </reaction>
</comment>
<evidence type="ECO:0000256" key="4">
    <source>
        <dbReference type="ARBA" id="ARBA00023239"/>
    </source>
</evidence>
<gene>
    <name evidence="8" type="ORF">Airi01_020320</name>
</gene>
<evidence type="ECO:0000256" key="5">
    <source>
        <dbReference type="ARBA" id="ARBA00023270"/>
    </source>
</evidence>
<dbReference type="PANTHER" id="PTHR10889:SF3">
    <property type="entry name" value="DEOXYRIBOSE-PHOSPHATE ALDOLASE"/>
    <property type="match status" value="1"/>
</dbReference>
<comment type="pathway">
    <text evidence="1">Carbohydrate degradation; 2-deoxy-D-ribose 1-phosphate degradation; D-glyceraldehyde 3-phosphate and acetaldehyde from 2-deoxy-alpha-D-ribose 1-phosphate: step 2/2.</text>
</comment>
<evidence type="ECO:0000256" key="6">
    <source>
        <dbReference type="ARBA" id="ARBA00048791"/>
    </source>
</evidence>
<reference evidence="8" key="1">
    <citation type="submission" date="2023-03" db="EMBL/GenBank/DDBJ databases">
        <title>Actinoallomurus iriomotensis NBRC 103681.</title>
        <authorList>
            <person name="Ichikawa N."/>
            <person name="Sato H."/>
            <person name="Tonouchi N."/>
        </authorList>
    </citation>
    <scope>NUCLEOTIDE SEQUENCE</scope>
    <source>
        <strain evidence="8">NBRC 103681</strain>
    </source>
</reference>
<accession>A0A9W6RH10</accession>
<sequence length="320" mass="33488">MTVTPTIPADSGLAEITSTAGSLRGFLHGLPGVDQVGAEERAARLATRSIKKSAKAEAIDLAVSMVDLTTLEGADTPGKVRALCAKGMHPDPGDASVPMVAAICVYSDLVAEAVRALAGSGVGVASVATSFPSGRAPLEAKLADTRRAVEDGAGEIDMVIDRGAFLAGDYAKVFEEIVAVKAACGQAHLKVILETGELVTYDNVRRASWLAMMAGADFIKTSTGKVSPAATLPVTLVMLEAVRDFRARTGRQVGVKPAGGIRTTKDAIKYLVLVNETAGPDWLTPAWFRIGASSLLNDLLMQRRKLTTGVYAGPDYFTLD</sequence>
<evidence type="ECO:0000256" key="2">
    <source>
        <dbReference type="ARBA" id="ARBA00009473"/>
    </source>
</evidence>
<name>A0A9W6RH10_9ACTN</name>
<keyword evidence="5" id="KW-0704">Schiff base</keyword>
<dbReference type="PANTHER" id="PTHR10889">
    <property type="entry name" value="DEOXYRIBOSE-PHOSPHATE ALDOLASE"/>
    <property type="match status" value="1"/>
</dbReference>
<evidence type="ECO:0000313" key="9">
    <source>
        <dbReference type="Proteomes" id="UP001165135"/>
    </source>
</evidence>
<organism evidence="8 9">
    <name type="scientific">Actinoallomurus iriomotensis</name>
    <dbReference type="NCBI Taxonomy" id="478107"/>
    <lineage>
        <taxon>Bacteria</taxon>
        <taxon>Bacillati</taxon>
        <taxon>Actinomycetota</taxon>
        <taxon>Actinomycetes</taxon>
        <taxon>Streptosporangiales</taxon>
        <taxon>Thermomonosporaceae</taxon>
        <taxon>Actinoallomurus</taxon>
    </lineage>
</organism>
<dbReference type="GO" id="GO:0004139">
    <property type="term" value="F:deoxyribose-phosphate aldolase activity"/>
    <property type="evidence" value="ECO:0007669"/>
    <property type="project" value="UniProtKB-UniRule"/>
</dbReference>
<dbReference type="GO" id="GO:0005737">
    <property type="term" value="C:cytoplasm"/>
    <property type="evidence" value="ECO:0007669"/>
    <property type="project" value="InterPro"/>
</dbReference>
<dbReference type="AlphaFoldDB" id="A0A9W6RH10"/>